<name>A0A9W5TU79_9BACI</name>
<organism evidence="2 3">
    <name type="scientific">Lentibacillus populi</name>
    <dbReference type="NCBI Taxonomy" id="1827502"/>
    <lineage>
        <taxon>Bacteria</taxon>
        <taxon>Bacillati</taxon>
        <taxon>Bacillota</taxon>
        <taxon>Bacilli</taxon>
        <taxon>Bacillales</taxon>
        <taxon>Bacillaceae</taxon>
        <taxon>Lentibacillus</taxon>
    </lineage>
</organism>
<accession>A0A9W5TU79</accession>
<reference evidence="2" key="2">
    <citation type="submission" date="2020-09" db="EMBL/GenBank/DDBJ databases">
        <authorList>
            <person name="Sun Q."/>
            <person name="Zhou Y."/>
        </authorList>
    </citation>
    <scope>NUCLEOTIDE SEQUENCE</scope>
    <source>
        <strain evidence="2">CGMCC 1.15454</strain>
    </source>
</reference>
<gene>
    <name evidence="2" type="ORF">GCM10011409_02950</name>
</gene>
<dbReference type="Proteomes" id="UP000621492">
    <property type="component" value="Unassembled WGS sequence"/>
</dbReference>
<reference evidence="2" key="1">
    <citation type="journal article" date="2014" name="Int. J. Syst. Evol. Microbiol.">
        <title>Complete genome sequence of Corynebacterium casei LMG S-19264T (=DSM 44701T), isolated from a smear-ripened cheese.</title>
        <authorList>
            <consortium name="US DOE Joint Genome Institute (JGI-PGF)"/>
            <person name="Walter F."/>
            <person name="Albersmeier A."/>
            <person name="Kalinowski J."/>
            <person name="Ruckert C."/>
        </authorList>
    </citation>
    <scope>NUCLEOTIDE SEQUENCE</scope>
    <source>
        <strain evidence="2">CGMCC 1.15454</strain>
    </source>
</reference>
<dbReference type="AlphaFoldDB" id="A0A9W5TU79"/>
<evidence type="ECO:0000256" key="1">
    <source>
        <dbReference type="SAM" id="MobiDB-lite"/>
    </source>
</evidence>
<protein>
    <submittedName>
        <fullName evidence="2">Uncharacterized protein</fullName>
    </submittedName>
</protein>
<evidence type="ECO:0000313" key="2">
    <source>
        <dbReference type="EMBL" id="GGB29049.1"/>
    </source>
</evidence>
<feature type="region of interest" description="Disordered" evidence="1">
    <location>
        <begin position="21"/>
        <end position="60"/>
    </location>
</feature>
<proteinExistence type="predicted"/>
<feature type="compositionally biased region" description="Basic and acidic residues" evidence="1">
    <location>
        <begin position="46"/>
        <end position="58"/>
    </location>
</feature>
<keyword evidence="3" id="KW-1185">Reference proteome</keyword>
<comment type="caution">
    <text evidence="2">The sequence shown here is derived from an EMBL/GenBank/DDBJ whole genome shotgun (WGS) entry which is preliminary data.</text>
</comment>
<dbReference type="RefSeq" id="WP_188724579.1">
    <property type="nucleotide sequence ID" value="NZ_BMJD01000001.1"/>
</dbReference>
<dbReference type="EMBL" id="BMJD01000001">
    <property type="protein sequence ID" value="GGB29049.1"/>
    <property type="molecule type" value="Genomic_DNA"/>
</dbReference>
<evidence type="ECO:0000313" key="3">
    <source>
        <dbReference type="Proteomes" id="UP000621492"/>
    </source>
</evidence>
<sequence length="154" mass="17352">MEGLLVILAIIGGVIGLFKDKSTDKTNKKPYQVPKPTATPSGRNYQAERSEPAVHDNSRTSTIIEEQRDNQIEQLAEQINTSTREMQKKLSHDAIIGNTLRQPKNIDYQKAAMKKQVRKNLTRKGLVDGIIMAEVLGPPRSRKPYRSVISERTK</sequence>